<dbReference type="GeneID" id="16193922"/>
<evidence type="ECO:0000313" key="1">
    <source>
        <dbReference type="EMBL" id="AGM11394.1"/>
    </source>
</evidence>
<name>R4T6T9_9CAUD</name>
<gene>
    <name evidence="1" type="primary">72</name>
    <name evidence="1" type="ORF">HGTV1_72</name>
</gene>
<reference evidence="1 2" key="1">
    <citation type="submission" date="2012-12" db="EMBL/GenBank/DDBJ databases">
        <authorList>
            <person name="Sencilo A."/>
            <person name="Jacobs-Sera D."/>
            <person name="Russell D.A."/>
            <person name="Ko C."/>
            <person name="Atanasova N."/>
            <person name="Osterlund E."/>
            <person name="Oksanen H.M."/>
            <person name="Bamford D.H."/>
            <person name="Hatfull G.F."/>
            <person name="Roine E."/>
            <person name="Hendrix R.W."/>
        </authorList>
    </citation>
    <scope>NUCLEOTIDE SEQUENCE [LARGE SCALE GENOMIC DNA]</scope>
</reference>
<organism evidence="1 2">
    <name type="scientific">Halogranum tailed virus 1</name>
    <dbReference type="NCBI Taxonomy" id="1273749"/>
    <lineage>
        <taxon>Viruses</taxon>
        <taxon>Duplodnaviria</taxon>
        <taxon>Heunggongvirae</taxon>
        <taxon>Uroviricota</taxon>
        <taxon>Caudoviricetes</taxon>
        <taxon>Thumleimavirales</taxon>
        <taxon>Halomagnusviridae</taxon>
        <taxon>Hagravirus</taxon>
        <taxon>Hagravirus capitaneum</taxon>
        <taxon>Hagravirus HGTV1</taxon>
    </lineage>
</organism>
<dbReference type="Proteomes" id="UP000202786">
    <property type="component" value="Segment"/>
</dbReference>
<proteinExistence type="predicted"/>
<keyword evidence="2" id="KW-1185">Reference proteome</keyword>
<evidence type="ECO:0000313" key="2">
    <source>
        <dbReference type="Proteomes" id="UP000202786"/>
    </source>
</evidence>
<dbReference type="KEGG" id="vg:16193922"/>
<accession>R4T6T9</accession>
<dbReference type="RefSeq" id="YP_008059272.1">
    <property type="nucleotide sequence ID" value="NC_021328.1"/>
</dbReference>
<sequence length="150" mass="16300">MKYAVSLGGHTITFEDGTFECEDCELSESVPHIFYKDGPESVQKYKYYALGLIQRQPCAEASELEKILDDVDGVAGAGGVSIGNVSTTTGGAPQTTTISGNSVVNIQGDKVHLKDGMPATYEDQQKLAKHIEVARKQDEIRSKMGLNRKF</sequence>
<protein>
    <submittedName>
        <fullName evidence="1">Uncharacterized protein</fullName>
    </submittedName>
</protein>
<dbReference type="EMBL" id="KC292026">
    <property type="protein sequence ID" value="AGM11394.1"/>
    <property type="molecule type" value="Genomic_DNA"/>
</dbReference>